<dbReference type="SUPFAM" id="SSF48403">
    <property type="entry name" value="Ankyrin repeat"/>
    <property type="match status" value="1"/>
</dbReference>
<feature type="region of interest" description="Disordered" evidence="4">
    <location>
        <begin position="164"/>
        <end position="189"/>
    </location>
</feature>
<feature type="repeat" description="ANK" evidence="3">
    <location>
        <begin position="43"/>
        <end position="75"/>
    </location>
</feature>
<dbReference type="Pfam" id="PF12796">
    <property type="entry name" value="Ank_2"/>
    <property type="match status" value="2"/>
</dbReference>
<gene>
    <name evidence="5" type="ORF">C1645_732849</name>
</gene>
<feature type="region of interest" description="Disordered" evidence="4">
    <location>
        <begin position="312"/>
        <end position="395"/>
    </location>
</feature>
<dbReference type="InterPro" id="IPR036770">
    <property type="entry name" value="Ankyrin_rpt-contain_sf"/>
</dbReference>
<feature type="compositionally biased region" description="Low complexity" evidence="4">
    <location>
        <begin position="356"/>
        <end position="367"/>
    </location>
</feature>
<comment type="caution">
    <text evidence="5">The sequence shown here is derived from an EMBL/GenBank/DDBJ whole genome shotgun (WGS) entry which is preliminary data.</text>
</comment>
<feature type="compositionally biased region" description="Polar residues" evidence="4">
    <location>
        <begin position="437"/>
        <end position="450"/>
    </location>
</feature>
<dbReference type="Proteomes" id="UP000265703">
    <property type="component" value="Unassembled WGS sequence"/>
</dbReference>
<feature type="repeat" description="ANK" evidence="3">
    <location>
        <begin position="128"/>
        <end position="153"/>
    </location>
</feature>
<feature type="repeat" description="ANK" evidence="3">
    <location>
        <begin position="95"/>
        <end position="127"/>
    </location>
</feature>
<dbReference type="OrthoDB" id="194358at2759"/>
<feature type="region of interest" description="Disordered" evidence="4">
    <location>
        <begin position="437"/>
        <end position="458"/>
    </location>
</feature>
<evidence type="ECO:0000313" key="6">
    <source>
        <dbReference type="Proteomes" id="UP000265703"/>
    </source>
</evidence>
<dbReference type="PROSITE" id="PS50297">
    <property type="entry name" value="ANK_REP_REGION"/>
    <property type="match status" value="3"/>
</dbReference>
<dbReference type="AlphaFoldDB" id="A0A397TF51"/>
<proteinExistence type="predicted"/>
<dbReference type="PROSITE" id="PS50088">
    <property type="entry name" value="ANK_REPEAT"/>
    <property type="match status" value="3"/>
</dbReference>
<accession>A0A397TF51</accession>
<dbReference type="SMART" id="SM00248">
    <property type="entry name" value="ANK"/>
    <property type="match status" value="4"/>
</dbReference>
<dbReference type="PANTHER" id="PTHR24198:SF165">
    <property type="entry name" value="ANKYRIN REPEAT-CONTAINING PROTEIN-RELATED"/>
    <property type="match status" value="1"/>
</dbReference>
<feature type="compositionally biased region" description="Low complexity" evidence="4">
    <location>
        <begin position="312"/>
        <end position="323"/>
    </location>
</feature>
<organism evidence="5 6">
    <name type="scientific">Glomus cerebriforme</name>
    <dbReference type="NCBI Taxonomy" id="658196"/>
    <lineage>
        <taxon>Eukaryota</taxon>
        <taxon>Fungi</taxon>
        <taxon>Fungi incertae sedis</taxon>
        <taxon>Mucoromycota</taxon>
        <taxon>Glomeromycotina</taxon>
        <taxon>Glomeromycetes</taxon>
        <taxon>Glomerales</taxon>
        <taxon>Glomeraceae</taxon>
        <taxon>Glomus</taxon>
    </lineage>
</organism>
<reference evidence="5 6" key="1">
    <citation type="submission" date="2018-06" db="EMBL/GenBank/DDBJ databases">
        <title>Comparative genomics reveals the genomic features of Rhizophagus irregularis, R. cerebriforme, R. diaphanum and Gigaspora rosea, and their symbiotic lifestyle signature.</title>
        <authorList>
            <person name="Morin E."/>
            <person name="San Clemente H."/>
            <person name="Chen E.C.H."/>
            <person name="De La Providencia I."/>
            <person name="Hainaut M."/>
            <person name="Kuo A."/>
            <person name="Kohler A."/>
            <person name="Murat C."/>
            <person name="Tang N."/>
            <person name="Roy S."/>
            <person name="Loubradou J."/>
            <person name="Henrissat B."/>
            <person name="Grigoriev I.V."/>
            <person name="Corradi N."/>
            <person name="Roux C."/>
            <person name="Martin F.M."/>
        </authorList>
    </citation>
    <scope>NUCLEOTIDE SEQUENCE [LARGE SCALE GENOMIC DNA]</scope>
    <source>
        <strain evidence="5 6">DAOM 227022</strain>
    </source>
</reference>
<feature type="compositionally biased region" description="Polar residues" evidence="4">
    <location>
        <begin position="166"/>
        <end position="179"/>
    </location>
</feature>
<evidence type="ECO:0000256" key="4">
    <source>
        <dbReference type="SAM" id="MobiDB-lite"/>
    </source>
</evidence>
<dbReference type="PANTHER" id="PTHR24198">
    <property type="entry name" value="ANKYRIN REPEAT AND PROTEIN KINASE DOMAIN-CONTAINING PROTEIN"/>
    <property type="match status" value="1"/>
</dbReference>
<evidence type="ECO:0000256" key="3">
    <source>
        <dbReference type="PROSITE-ProRule" id="PRU00023"/>
    </source>
</evidence>
<feature type="compositionally biased region" description="Basic residues" evidence="4">
    <location>
        <begin position="180"/>
        <end position="189"/>
    </location>
</feature>
<evidence type="ECO:0000313" key="5">
    <source>
        <dbReference type="EMBL" id="RIA96873.1"/>
    </source>
</evidence>
<name>A0A397TF51_9GLOM</name>
<protein>
    <submittedName>
        <fullName evidence="5">Ankyrin repeat-containing domain protein</fullName>
    </submittedName>
</protein>
<sequence length="475" mass="52005">MSRSKSISTDHNNLGLHSGAAAGNLGLVKFALDHGQPIDSVLNGVLPIHVACINDHVSVVQYLIERGADVNAPRLSHKYNGTEKNRTTDQTVGTTGSTALHFAAANGCTQTVELLLKNGAIVDVTDKYGSTPLSVATAKNHGDVVELLKTYGAIQAAEKQKLVVQDASTHTQSTTSNLKSSKRPKEKYPRNIKKAKKPTIITTKFSPRPRRPSLPVQLENNDSKENVILKRQPSKSMELPSHLKSREEMFKDDGFISDNNETMTIDSIDKPSIDISYHSLDESSSPDVKKLKSPTKELFRKSLTLTRQLTSASLTSLASSNKSRSPDRRFSFSSSPVTPQSNPSAISLLMTASDIPGSPSTTSTTPTEYGGDPDYIPLPPVVAEKKEKKKRRSTDPLYELKSRKWNNNETNDDGTMTRSISEGSGVNFFFTSPNKKQQISSENFQPIENNSHSRKPSFSMKGFFGKLTDLILGKS</sequence>
<keyword evidence="6" id="KW-1185">Reference proteome</keyword>
<dbReference type="InterPro" id="IPR002110">
    <property type="entry name" value="Ankyrin_rpt"/>
</dbReference>
<dbReference type="EMBL" id="QKYT01000037">
    <property type="protein sequence ID" value="RIA96873.1"/>
    <property type="molecule type" value="Genomic_DNA"/>
</dbReference>
<dbReference type="STRING" id="658196.A0A397TF51"/>
<evidence type="ECO:0000256" key="2">
    <source>
        <dbReference type="ARBA" id="ARBA00023043"/>
    </source>
</evidence>
<keyword evidence="1" id="KW-0677">Repeat</keyword>
<dbReference type="Gene3D" id="1.25.40.20">
    <property type="entry name" value="Ankyrin repeat-containing domain"/>
    <property type="match status" value="1"/>
</dbReference>
<keyword evidence="2 3" id="KW-0040">ANK repeat</keyword>
<evidence type="ECO:0000256" key="1">
    <source>
        <dbReference type="ARBA" id="ARBA00022737"/>
    </source>
</evidence>